<sequence length="119" mass="13403">MYLALRVRDAWVSDIILNGSTVFIEACSDLGIVGDLIALLSYHFDQEKRNKDLDPGEDKLRLRIGTQCAKYRVFDSISKSEFKASLDSGIVRDIVTLSNRHFGTFELMVYANLGGKLAW</sequence>
<accession>A0A5B6VL83</accession>
<name>A0A5B6VL83_9ROSI</name>
<proteinExistence type="predicted"/>
<reference evidence="1" key="1">
    <citation type="submission" date="2019-08" db="EMBL/GenBank/DDBJ databases">
        <authorList>
            <person name="Liu F."/>
        </authorList>
    </citation>
    <scope>NUCLEOTIDE SEQUENCE [LARGE SCALE GENOMIC DNA]</scope>
    <source>
        <strain evidence="1">PA1801</strain>
        <tissue evidence="1">Leaf</tissue>
    </source>
</reference>
<evidence type="ECO:0000313" key="1">
    <source>
        <dbReference type="EMBL" id="KAA3469843.1"/>
    </source>
</evidence>
<protein>
    <submittedName>
        <fullName evidence="1">Uncharacterized protein</fullName>
    </submittedName>
</protein>
<keyword evidence="2" id="KW-1185">Reference proteome</keyword>
<dbReference type="EMBL" id="SMMG02000006">
    <property type="protein sequence ID" value="KAA3469843.1"/>
    <property type="molecule type" value="Genomic_DNA"/>
</dbReference>
<gene>
    <name evidence="1" type="ORF">EPI10_015595</name>
</gene>
<evidence type="ECO:0000313" key="2">
    <source>
        <dbReference type="Proteomes" id="UP000325315"/>
    </source>
</evidence>
<dbReference type="Proteomes" id="UP000325315">
    <property type="component" value="Unassembled WGS sequence"/>
</dbReference>
<dbReference type="AlphaFoldDB" id="A0A5B6VL83"/>
<comment type="caution">
    <text evidence="1">The sequence shown here is derived from an EMBL/GenBank/DDBJ whole genome shotgun (WGS) entry which is preliminary data.</text>
</comment>
<organism evidence="1 2">
    <name type="scientific">Gossypium australe</name>
    <dbReference type="NCBI Taxonomy" id="47621"/>
    <lineage>
        <taxon>Eukaryota</taxon>
        <taxon>Viridiplantae</taxon>
        <taxon>Streptophyta</taxon>
        <taxon>Embryophyta</taxon>
        <taxon>Tracheophyta</taxon>
        <taxon>Spermatophyta</taxon>
        <taxon>Magnoliopsida</taxon>
        <taxon>eudicotyledons</taxon>
        <taxon>Gunneridae</taxon>
        <taxon>Pentapetalae</taxon>
        <taxon>rosids</taxon>
        <taxon>malvids</taxon>
        <taxon>Malvales</taxon>
        <taxon>Malvaceae</taxon>
        <taxon>Malvoideae</taxon>
        <taxon>Gossypium</taxon>
    </lineage>
</organism>